<feature type="transmembrane region" description="Helical" evidence="8">
    <location>
        <begin position="157"/>
        <end position="179"/>
    </location>
</feature>
<sequence>MSSLNEMASGAQPGSLVPPRSNTTFGVIPGLRAPDGPKVEQCHVDTHYDAITAAVCSIYIVFGILYTFCGYRCFKTVMFLTGFIFASSIVYLICLQGVLMPPYGNAGVAIFAGILFGLITMLVQYVGLFMEGLHTGLLLSLGGLLAADHIMETSPRGSVWLCVGVLLASALLFAILNLYFRKGLTILGTSLYGGAIISASIDYFVERFSLVTWVWERVSLRPAVPPPCWYSWIVLGAWPTLVLTGLIIQCALTGRGTYHDDVTAGRKKPRPPPNGRGRIDRAELRQKKYRYLYQVRTAHGDVISQNFVQALHQKKEPGGAPGECSTLQSDATHLTILPDTNMAVLTESEDDSQTEIPTQR</sequence>
<dbReference type="InterPro" id="IPR025256">
    <property type="entry name" value="TM7S3/TM198-like_dom"/>
</dbReference>
<evidence type="ECO:0000256" key="5">
    <source>
        <dbReference type="ARBA" id="ARBA00023136"/>
    </source>
</evidence>
<dbReference type="PANTHER" id="PTHR31247:SF5">
    <property type="entry name" value="DUF4203 DOMAIN-CONTAINING PROTEIN"/>
    <property type="match status" value="1"/>
</dbReference>
<proteinExistence type="inferred from homology"/>
<accession>A0ABM1MT32</accession>
<feature type="transmembrane region" description="Helical" evidence="8">
    <location>
        <begin position="186"/>
        <end position="205"/>
    </location>
</feature>
<evidence type="ECO:0000256" key="6">
    <source>
        <dbReference type="ARBA" id="ARBA00049737"/>
    </source>
</evidence>
<evidence type="ECO:0000256" key="3">
    <source>
        <dbReference type="ARBA" id="ARBA00022692"/>
    </source>
</evidence>
<keyword evidence="5 8" id="KW-0472">Membrane</keyword>
<protein>
    <recommendedName>
        <fullName evidence="6">Transmembrane protein 198</fullName>
    </recommendedName>
</protein>
<reference evidence="11" key="1">
    <citation type="submission" date="2025-08" db="UniProtKB">
        <authorList>
            <consortium name="RefSeq"/>
        </authorList>
    </citation>
    <scope>IDENTIFICATION</scope>
    <source>
        <tissue evidence="11">Whole Larva</tissue>
    </source>
</reference>
<evidence type="ECO:0000256" key="2">
    <source>
        <dbReference type="ARBA" id="ARBA00006244"/>
    </source>
</evidence>
<feature type="transmembrane region" description="Helical" evidence="8">
    <location>
        <begin position="133"/>
        <end position="151"/>
    </location>
</feature>
<dbReference type="Proteomes" id="UP000695000">
    <property type="component" value="Unplaced"/>
</dbReference>
<keyword evidence="3 8" id="KW-0812">Transmembrane</keyword>
<evidence type="ECO:0000256" key="1">
    <source>
        <dbReference type="ARBA" id="ARBA00004141"/>
    </source>
</evidence>
<evidence type="ECO:0000313" key="11">
    <source>
        <dbReference type="RefSeq" id="XP_017777732.1"/>
    </source>
</evidence>
<evidence type="ECO:0000259" key="9">
    <source>
        <dbReference type="Pfam" id="PF13886"/>
    </source>
</evidence>
<feature type="transmembrane region" description="Helical" evidence="8">
    <location>
        <begin position="229"/>
        <end position="248"/>
    </location>
</feature>
<comment type="subcellular location">
    <subcellularLocation>
        <location evidence="1">Membrane</location>
        <topology evidence="1">Multi-pass membrane protein</topology>
    </subcellularLocation>
</comment>
<feature type="transmembrane region" description="Helical" evidence="8">
    <location>
        <begin position="106"/>
        <end position="126"/>
    </location>
</feature>
<dbReference type="InterPro" id="IPR040236">
    <property type="entry name" value="TMEM198"/>
</dbReference>
<keyword evidence="10" id="KW-1185">Reference proteome</keyword>
<feature type="transmembrane region" description="Helical" evidence="8">
    <location>
        <begin position="50"/>
        <end position="69"/>
    </location>
</feature>
<keyword evidence="4 8" id="KW-1133">Transmembrane helix</keyword>
<gene>
    <name evidence="11" type="primary">LOC108563541</name>
</gene>
<name>A0ABM1MT32_NICVS</name>
<evidence type="ECO:0000256" key="4">
    <source>
        <dbReference type="ARBA" id="ARBA00022989"/>
    </source>
</evidence>
<dbReference type="RefSeq" id="XP_017777732.1">
    <property type="nucleotide sequence ID" value="XM_017922243.1"/>
</dbReference>
<dbReference type="PANTHER" id="PTHR31247">
    <property type="entry name" value="TRANSMEMBRANE PROTEIN 198 FAMILY MEMBER"/>
    <property type="match status" value="1"/>
</dbReference>
<evidence type="ECO:0000256" key="7">
    <source>
        <dbReference type="SAM" id="MobiDB-lite"/>
    </source>
</evidence>
<feature type="region of interest" description="Disordered" evidence="7">
    <location>
        <begin position="1"/>
        <end position="20"/>
    </location>
</feature>
<feature type="transmembrane region" description="Helical" evidence="8">
    <location>
        <begin position="76"/>
        <end position="100"/>
    </location>
</feature>
<comment type="similarity">
    <text evidence="2">Belongs to the TMEM198 family.</text>
</comment>
<evidence type="ECO:0000256" key="8">
    <source>
        <dbReference type="SAM" id="Phobius"/>
    </source>
</evidence>
<dbReference type="GeneID" id="108563541"/>
<feature type="domain" description="TM7S3/TM198-like" evidence="9">
    <location>
        <begin position="56"/>
        <end position="250"/>
    </location>
</feature>
<dbReference type="Pfam" id="PF13886">
    <property type="entry name" value="TM7S3_TM198"/>
    <property type="match status" value="1"/>
</dbReference>
<evidence type="ECO:0000313" key="10">
    <source>
        <dbReference type="Proteomes" id="UP000695000"/>
    </source>
</evidence>
<organism evidence="10 11">
    <name type="scientific">Nicrophorus vespilloides</name>
    <name type="common">Boreal carrion beetle</name>
    <dbReference type="NCBI Taxonomy" id="110193"/>
    <lineage>
        <taxon>Eukaryota</taxon>
        <taxon>Metazoa</taxon>
        <taxon>Ecdysozoa</taxon>
        <taxon>Arthropoda</taxon>
        <taxon>Hexapoda</taxon>
        <taxon>Insecta</taxon>
        <taxon>Pterygota</taxon>
        <taxon>Neoptera</taxon>
        <taxon>Endopterygota</taxon>
        <taxon>Coleoptera</taxon>
        <taxon>Polyphaga</taxon>
        <taxon>Staphyliniformia</taxon>
        <taxon>Silphidae</taxon>
        <taxon>Nicrophorinae</taxon>
        <taxon>Nicrophorus</taxon>
    </lineage>
</organism>